<feature type="compositionally biased region" description="Polar residues" evidence="1">
    <location>
        <begin position="8"/>
        <end position="22"/>
    </location>
</feature>
<gene>
    <name evidence="2" type="ORF">SAMEA2152244_04503</name>
</gene>
<comment type="caution">
    <text evidence="2">The sequence shown here is derived from an EMBL/GenBank/DDBJ whole genome shotgun (WGS) entry which is preliminary data.</text>
</comment>
<dbReference type="GeneID" id="93378051"/>
<dbReference type="EMBL" id="FSQE01000012">
    <property type="protein sequence ID" value="SIN43795.1"/>
    <property type="molecule type" value="Genomic_DNA"/>
</dbReference>
<protein>
    <submittedName>
        <fullName evidence="2">Uncharacterized protein</fullName>
    </submittedName>
</protein>
<dbReference type="RefSeq" id="WP_005115151.1">
    <property type="nucleotide sequence ID" value="NZ_AP028613.1"/>
</dbReference>
<evidence type="ECO:0000256" key="1">
    <source>
        <dbReference type="SAM" id="MobiDB-lite"/>
    </source>
</evidence>
<reference evidence="2 3" key="1">
    <citation type="submission" date="2016-11" db="EMBL/GenBank/DDBJ databases">
        <authorList>
            <consortium name="Pathogen Informatics"/>
        </authorList>
    </citation>
    <scope>NUCLEOTIDE SEQUENCE [LARGE SCALE GENOMIC DNA]</scope>
    <source>
        <strain evidence="2 3">696</strain>
    </source>
</reference>
<name>A0AB74FI88_9MYCO</name>
<sequence length="242" mass="26827">MTAESVEESTSPRTLPSLSQVESDLTKVRQHEGASLARVTEYGKNLQRLRISQHEFAPRGGNAGTTLPITTIRALDCALQSYHAEDTHAVILKAILNLRNAPGNLTDRRQDAMLNLGIYGKDTYSRAEAAAILMFADLICNQELSFCEKRNKDEAVMSIVRASFDEHRRQIHLILDLHEDDGQVAIDLSCRLSIVASSDAFPVEVDEHGKLRGPVARDLPDSFCCSHRLRMGSIVLTLQAFD</sequence>
<evidence type="ECO:0000313" key="3">
    <source>
        <dbReference type="Proteomes" id="UP000184831"/>
    </source>
</evidence>
<organism evidence="2 3">
    <name type="scientific">Mycobacteroides abscessus subsp. abscessus</name>
    <dbReference type="NCBI Taxonomy" id="1185650"/>
    <lineage>
        <taxon>Bacteria</taxon>
        <taxon>Bacillati</taxon>
        <taxon>Actinomycetota</taxon>
        <taxon>Actinomycetes</taxon>
        <taxon>Mycobacteriales</taxon>
        <taxon>Mycobacteriaceae</taxon>
        <taxon>Mycobacteroides</taxon>
        <taxon>Mycobacteroides abscessus</taxon>
    </lineage>
</organism>
<evidence type="ECO:0000313" key="2">
    <source>
        <dbReference type="EMBL" id="SIN43795.1"/>
    </source>
</evidence>
<accession>A0AB74FI88</accession>
<feature type="region of interest" description="Disordered" evidence="1">
    <location>
        <begin position="1"/>
        <end position="22"/>
    </location>
</feature>
<dbReference type="AlphaFoldDB" id="A0AB74FI88"/>
<dbReference type="Proteomes" id="UP000184831">
    <property type="component" value="Unassembled WGS sequence"/>
</dbReference>
<proteinExistence type="predicted"/>